<dbReference type="AlphaFoldDB" id="A0A1E5VJS9"/>
<comment type="caution">
    <text evidence="1">The sequence shown here is derived from an EMBL/GenBank/DDBJ whole genome shotgun (WGS) entry which is preliminary data.</text>
</comment>
<protein>
    <recommendedName>
        <fullName evidence="3">F-box domain-containing protein</fullName>
    </recommendedName>
</protein>
<accession>A0A1E5VJS9</accession>
<name>A0A1E5VJS9_9POAL</name>
<dbReference type="SUPFAM" id="SSF81383">
    <property type="entry name" value="F-box domain"/>
    <property type="match status" value="1"/>
</dbReference>
<dbReference type="Proteomes" id="UP000095767">
    <property type="component" value="Unassembled WGS sequence"/>
</dbReference>
<dbReference type="EMBL" id="LWDX02037428">
    <property type="protein sequence ID" value="OEL25357.1"/>
    <property type="molecule type" value="Genomic_DNA"/>
</dbReference>
<sequence length="217" mass="23906">MDAHEPSLPDDVLLEILVRLPACSIGRFRAATTHPSFDRTLAQRPPAVAKVTSELAFNVAGPPRPAVAFTRPNERGLPACRVHGSWDGVLCLQPYSQFALLPHHKPTGAVDYVLWNPVTEALATVHGLTGGGRVIGGYAHPVTRRFHLLHSSDDAVPDGKLIFMKSDRDRPISVHGDLHWLVQQSETRKVTLLVFDTVHKRFWLMAARRGVAGTGRR</sequence>
<gene>
    <name evidence="1" type="ORF">BAE44_0013628</name>
</gene>
<keyword evidence="2" id="KW-1185">Reference proteome</keyword>
<evidence type="ECO:0008006" key="3">
    <source>
        <dbReference type="Google" id="ProtNLM"/>
    </source>
</evidence>
<dbReference type="OrthoDB" id="587254at2759"/>
<dbReference type="InterPro" id="IPR036047">
    <property type="entry name" value="F-box-like_dom_sf"/>
</dbReference>
<organism evidence="1 2">
    <name type="scientific">Dichanthelium oligosanthes</name>
    <dbReference type="NCBI Taxonomy" id="888268"/>
    <lineage>
        <taxon>Eukaryota</taxon>
        <taxon>Viridiplantae</taxon>
        <taxon>Streptophyta</taxon>
        <taxon>Embryophyta</taxon>
        <taxon>Tracheophyta</taxon>
        <taxon>Spermatophyta</taxon>
        <taxon>Magnoliopsida</taxon>
        <taxon>Liliopsida</taxon>
        <taxon>Poales</taxon>
        <taxon>Poaceae</taxon>
        <taxon>PACMAD clade</taxon>
        <taxon>Panicoideae</taxon>
        <taxon>Panicodae</taxon>
        <taxon>Paniceae</taxon>
        <taxon>Dichantheliinae</taxon>
        <taxon>Dichanthelium</taxon>
    </lineage>
</organism>
<proteinExistence type="predicted"/>
<reference evidence="1 2" key="1">
    <citation type="submission" date="2016-09" db="EMBL/GenBank/DDBJ databases">
        <title>The draft genome of Dichanthelium oligosanthes: A C3 panicoid grass species.</title>
        <authorList>
            <person name="Studer A.J."/>
            <person name="Schnable J.C."/>
            <person name="Brutnell T.P."/>
        </authorList>
    </citation>
    <scope>NUCLEOTIDE SEQUENCE [LARGE SCALE GENOMIC DNA]</scope>
    <source>
        <strain evidence="2">cv. Kellogg 1175</strain>
        <tissue evidence="1">Leaf</tissue>
    </source>
</reference>
<evidence type="ECO:0000313" key="2">
    <source>
        <dbReference type="Proteomes" id="UP000095767"/>
    </source>
</evidence>
<evidence type="ECO:0000313" key="1">
    <source>
        <dbReference type="EMBL" id="OEL25357.1"/>
    </source>
</evidence>